<keyword evidence="1" id="KW-0472">Membrane</keyword>
<proteinExistence type="predicted"/>
<feature type="transmembrane region" description="Helical" evidence="1">
    <location>
        <begin position="63"/>
        <end position="84"/>
    </location>
</feature>
<name>A0A0A5GBN9_9BACI</name>
<feature type="transmembrane region" description="Helical" evidence="1">
    <location>
        <begin position="391"/>
        <end position="410"/>
    </location>
</feature>
<dbReference type="EMBL" id="AVPE01000014">
    <property type="protein sequence ID" value="KGX90591.1"/>
    <property type="molecule type" value="Genomic_DNA"/>
</dbReference>
<reference evidence="2 3" key="1">
    <citation type="submission" date="2013-08" db="EMBL/GenBank/DDBJ databases">
        <authorList>
            <person name="Huang J."/>
            <person name="Wang G."/>
        </authorList>
    </citation>
    <scope>NUCLEOTIDE SEQUENCE [LARGE SCALE GENOMIC DNA]</scope>
    <source>
        <strain evidence="2 3">JSM 076056</strain>
    </source>
</reference>
<keyword evidence="1" id="KW-0812">Transmembrane</keyword>
<feature type="transmembrane region" description="Helical" evidence="1">
    <location>
        <begin position="430"/>
        <end position="446"/>
    </location>
</feature>
<keyword evidence="1" id="KW-1133">Transmembrane helix</keyword>
<feature type="transmembrane region" description="Helical" evidence="1">
    <location>
        <begin position="115"/>
        <end position="141"/>
    </location>
</feature>
<dbReference type="RefSeq" id="WP_026801239.1">
    <property type="nucleotide sequence ID" value="NZ_AULI01000014.1"/>
</dbReference>
<dbReference type="OrthoDB" id="2958038at2"/>
<evidence type="ECO:0000256" key="1">
    <source>
        <dbReference type="SAM" id="Phobius"/>
    </source>
</evidence>
<feature type="transmembrane region" description="Helical" evidence="1">
    <location>
        <begin position="205"/>
        <end position="223"/>
    </location>
</feature>
<comment type="caution">
    <text evidence="2">The sequence shown here is derived from an EMBL/GenBank/DDBJ whole genome shotgun (WGS) entry which is preliminary data.</text>
</comment>
<dbReference type="AlphaFoldDB" id="A0A0A5GBN9"/>
<feature type="transmembrane region" description="Helical" evidence="1">
    <location>
        <begin position="147"/>
        <end position="168"/>
    </location>
</feature>
<sequence>MNPFKREWETYKWMRSNRWKKKRRMYKMVFDLTIDRVTGTYLLFFLVLGGIIAYDQLKPYGSFFTRLEAELFTALTSVMALAIMRSVGASFRGNGILFSRGEHVMSLLPMRRERIWVLSLLSHVCLTALVVVFLCAAVALITPLSTSFLLTFGIVVIVLYGGSLLIQWRFYQFPFLLRLGLFVSFAILLALINGLSYVVFESLSYAWVPSLVVWGSLFIYSARTKFVNVDWERVIRDSDRQIWNMWVVNVVLKPVGLDTPSQNRGAFRLLRFNWWKKPFKYKSNAMYHRILGLYFYEQLSAIGSLAFVTAILLYGVAPLGKFGFSLSIMLLLLIYTTMLGSFLYSVLSKPILRTMPTNINQWVKAFSKWVYSGLAIVAIPVIYLANMTFQSYGVVAAVLLFYFVVFQQLAQLSYKQTRGVLNKGGSQERWPTVVLMVCQIVLVVFVPWQPLWISLLGLVLSAVSRLLRLTEKKEFQAQSRNV</sequence>
<keyword evidence="3" id="KW-1185">Reference proteome</keyword>
<gene>
    <name evidence="2" type="ORF">N781_07130</name>
</gene>
<dbReference type="eggNOG" id="ENOG5032T3Y">
    <property type="taxonomic scope" value="Bacteria"/>
</dbReference>
<feature type="transmembrane region" description="Helical" evidence="1">
    <location>
        <begin position="368"/>
        <end position="385"/>
    </location>
</feature>
<organism evidence="2 3">
    <name type="scientific">Pontibacillus halophilus JSM 076056 = DSM 19796</name>
    <dbReference type="NCBI Taxonomy" id="1385510"/>
    <lineage>
        <taxon>Bacteria</taxon>
        <taxon>Bacillati</taxon>
        <taxon>Bacillota</taxon>
        <taxon>Bacilli</taxon>
        <taxon>Bacillales</taxon>
        <taxon>Bacillaceae</taxon>
        <taxon>Pontibacillus</taxon>
    </lineage>
</organism>
<evidence type="ECO:0000313" key="2">
    <source>
        <dbReference type="EMBL" id="KGX90591.1"/>
    </source>
</evidence>
<protein>
    <submittedName>
        <fullName evidence="2">Uncharacterized protein</fullName>
    </submittedName>
</protein>
<feature type="transmembrane region" description="Helical" evidence="1">
    <location>
        <begin position="175"/>
        <end position="199"/>
    </location>
</feature>
<dbReference type="Proteomes" id="UP000030528">
    <property type="component" value="Unassembled WGS sequence"/>
</dbReference>
<dbReference type="STRING" id="1385510.GCA_000425205_02977"/>
<feature type="transmembrane region" description="Helical" evidence="1">
    <location>
        <begin position="290"/>
        <end position="316"/>
    </location>
</feature>
<feature type="transmembrane region" description="Helical" evidence="1">
    <location>
        <begin position="322"/>
        <end position="347"/>
    </location>
</feature>
<accession>A0A0A5GBN9</accession>
<evidence type="ECO:0000313" key="3">
    <source>
        <dbReference type="Proteomes" id="UP000030528"/>
    </source>
</evidence>